<protein>
    <submittedName>
        <fullName evidence="1">Uncharacterized protein</fullName>
    </submittedName>
</protein>
<keyword evidence="2" id="KW-1185">Reference proteome</keyword>
<dbReference type="Proteomes" id="UP000275408">
    <property type="component" value="Unassembled WGS sequence"/>
</dbReference>
<gene>
    <name evidence="1" type="ORF">pdam_00023506</name>
</gene>
<dbReference type="AlphaFoldDB" id="A0A3M6UUH3"/>
<proteinExistence type="predicted"/>
<dbReference type="EMBL" id="RCHS01000676">
    <property type="protein sequence ID" value="RMX57326.1"/>
    <property type="molecule type" value="Genomic_DNA"/>
</dbReference>
<evidence type="ECO:0000313" key="2">
    <source>
        <dbReference type="Proteomes" id="UP000275408"/>
    </source>
</evidence>
<evidence type="ECO:0000313" key="1">
    <source>
        <dbReference type="EMBL" id="RMX57326.1"/>
    </source>
</evidence>
<sequence>MLTSALKMNISLKLQKLGLSNKTREEILRDIFSKPKDPLWKESFQSQERVNSLMKKWEDFEGTERHRKPQFSLYFENQYFHDLKNKTFSSVVQQLDEDPYSQCYGKIEIDRFNISPLDLVQSFQTEEELTWFGLSDKWAVKEEFKDRFPPKSHLQMTPDERKVAL</sequence>
<comment type="caution">
    <text evidence="1">The sequence shown here is derived from an EMBL/GenBank/DDBJ whole genome shotgun (WGS) entry which is preliminary data.</text>
</comment>
<reference evidence="1 2" key="1">
    <citation type="journal article" date="2018" name="Sci. Rep.">
        <title>Comparative analysis of the Pocillopora damicornis genome highlights role of immune system in coral evolution.</title>
        <authorList>
            <person name="Cunning R."/>
            <person name="Bay R.A."/>
            <person name="Gillette P."/>
            <person name="Baker A.C."/>
            <person name="Traylor-Knowles N."/>
        </authorList>
    </citation>
    <scope>NUCLEOTIDE SEQUENCE [LARGE SCALE GENOMIC DNA]</scope>
    <source>
        <strain evidence="1">RSMAS</strain>
        <tissue evidence="1">Whole animal</tissue>
    </source>
</reference>
<accession>A0A3M6UUH3</accession>
<organism evidence="1 2">
    <name type="scientific">Pocillopora damicornis</name>
    <name type="common">Cauliflower coral</name>
    <name type="synonym">Millepora damicornis</name>
    <dbReference type="NCBI Taxonomy" id="46731"/>
    <lineage>
        <taxon>Eukaryota</taxon>
        <taxon>Metazoa</taxon>
        <taxon>Cnidaria</taxon>
        <taxon>Anthozoa</taxon>
        <taxon>Hexacorallia</taxon>
        <taxon>Scleractinia</taxon>
        <taxon>Astrocoeniina</taxon>
        <taxon>Pocilloporidae</taxon>
        <taxon>Pocillopora</taxon>
    </lineage>
</organism>
<name>A0A3M6UUH3_POCDA</name>